<dbReference type="Proteomes" id="UP000754495">
    <property type="component" value="Unassembled WGS sequence"/>
</dbReference>
<protein>
    <submittedName>
        <fullName evidence="2">ATP-dependent Clp protease adaptor protein ClpS</fullName>
    </submittedName>
</protein>
<dbReference type="EMBL" id="JAANOU010000001">
    <property type="protein sequence ID" value="NIH82044.1"/>
    <property type="molecule type" value="Genomic_DNA"/>
</dbReference>
<evidence type="ECO:0000313" key="3">
    <source>
        <dbReference type="Proteomes" id="UP000754495"/>
    </source>
</evidence>
<sequence>MKGVRAWLVVVHNDHVNSYQTVVCAVHAVLGLSAARALEFAHVVDHRGAAELTRFASREQAEALVAELQVLGLHATLQGG</sequence>
<name>A0ABX0T095_9PSEU</name>
<accession>A0ABX0T095</accession>
<evidence type="ECO:0000259" key="1">
    <source>
        <dbReference type="Pfam" id="PF02617"/>
    </source>
</evidence>
<dbReference type="GO" id="GO:0006508">
    <property type="term" value="P:proteolysis"/>
    <property type="evidence" value="ECO:0007669"/>
    <property type="project" value="UniProtKB-KW"/>
</dbReference>
<dbReference type="Gene3D" id="3.30.1390.10">
    <property type="match status" value="1"/>
</dbReference>
<comment type="caution">
    <text evidence="2">The sequence shown here is derived from an EMBL/GenBank/DDBJ whole genome shotgun (WGS) entry which is preliminary data.</text>
</comment>
<dbReference type="InterPro" id="IPR014719">
    <property type="entry name" value="Ribosomal_bL12_C/ClpS-like"/>
</dbReference>
<dbReference type="InterPro" id="IPR003769">
    <property type="entry name" value="ClpS_core"/>
</dbReference>
<dbReference type="SUPFAM" id="SSF54736">
    <property type="entry name" value="ClpS-like"/>
    <property type="match status" value="1"/>
</dbReference>
<dbReference type="RefSeq" id="WP_167118728.1">
    <property type="nucleotide sequence ID" value="NZ_JAANOU010000001.1"/>
</dbReference>
<feature type="domain" description="Adaptor protein ClpS core" evidence="1">
    <location>
        <begin position="5"/>
        <end position="70"/>
    </location>
</feature>
<keyword evidence="2" id="KW-0645">Protease</keyword>
<keyword evidence="3" id="KW-1185">Reference proteome</keyword>
<organism evidence="2 3">
    <name type="scientific">Amycolatopsis viridis</name>
    <dbReference type="NCBI Taxonomy" id="185678"/>
    <lineage>
        <taxon>Bacteria</taxon>
        <taxon>Bacillati</taxon>
        <taxon>Actinomycetota</taxon>
        <taxon>Actinomycetes</taxon>
        <taxon>Pseudonocardiales</taxon>
        <taxon>Pseudonocardiaceae</taxon>
        <taxon>Amycolatopsis</taxon>
    </lineage>
</organism>
<keyword evidence="2" id="KW-0378">Hydrolase</keyword>
<dbReference type="Pfam" id="PF02617">
    <property type="entry name" value="ClpS"/>
    <property type="match status" value="1"/>
</dbReference>
<proteinExistence type="predicted"/>
<gene>
    <name evidence="2" type="ORF">FHX46_004574</name>
</gene>
<evidence type="ECO:0000313" key="2">
    <source>
        <dbReference type="EMBL" id="NIH82044.1"/>
    </source>
</evidence>
<dbReference type="GO" id="GO:0008233">
    <property type="term" value="F:peptidase activity"/>
    <property type="evidence" value="ECO:0007669"/>
    <property type="project" value="UniProtKB-KW"/>
</dbReference>
<reference evidence="2 3" key="1">
    <citation type="submission" date="2020-03" db="EMBL/GenBank/DDBJ databases">
        <title>Sequencing the genomes of 1000 actinobacteria strains.</title>
        <authorList>
            <person name="Klenk H.-P."/>
        </authorList>
    </citation>
    <scope>NUCLEOTIDE SEQUENCE [LARGE SCALE GENOMIC DNA]</scope>
    <source>
        <strain evidence="2 3">DSM 45668</strain>
    </source>
</reference>